<dbReference type="GO" id="GO:0016874">
    <property type="term" value="F:ligase activity"/>
    <property type="evidence" value="ECO:0007669"/>
    <property type="project" value="UniProtKB-KW"/>
</dbReference>
<gene>
    <name evidence="1" type="ORF">BAY32_09610</name>
</gene>
<sequence>MNKLYFIAIYPPKTIIEEIRVFKEDLARNYSNSKALKNDAHITLFPPFLRDQDMEQDIITAFQKIDTHISPFELVLDGFGSFPNPKNPILFVQPEKNESLNTIHSKVKERFNFIKNSFNPHVTVGYRDLSFDNFKKAWNFYEHQDYKTKFIVDEIQLLRHDGKWIPLSSKKLTGEYYL</sequence>
<dbReference type="PANTHER" id="PTHR40037">
    <property type="entry name" value="PHOSPHOESTERASE YJCG-RELATED"/>
    <property type="match status" value="1"/>
</dbReference>
<name>A0AAJ3NBN0_9FLAO</name>
<dbReference type="Proteomes" id="UP000190816">
    <property type="component" value="Unassembled WGS sequence"/>
</dbReference>
<keyword evidence="1" id="KW-0436">Ligase</keyword>
<dbReference type="InterPro" id="IPR050580">
    <property type="entry name" value="2H_phosphoesterase_YjcG-like"/>
</dbReference>
<reference evidence="1 2" key="1">
    <citation type="submission" date="2016-06" db="EMBL/GenBank/DDBJ databases">
        <authorList>
            <person name="Nicholson A.C."/>
        </authorList>
    </citation>
    <scope>NUCLEOTIDE SEQUENCE [LARGE SCALE GENOMIC DNA]</scope>
    <source>
        <strain evidence="1 2">G4123</strain>
    </source>
</reference>
<dbReference type="AlphaFoldDB" id="A0AAJ3NBN0"/>
<dbReference type="EMBL" id="MAIC01000015">
    <property type="protein sequence ID" value="OPB74569.1"/>
    <property type="molecule type" value="Genomic_DNA"/>
</dbReference>
<evidence type="ECO:0000313" key="1">
    <source>
        <dbReference type="EMBL" id="OPB74569.1"/>
    </source>
</evidence>
<accession>A0AAJ3NBN0</accession>
<dbReference type="KEGG" id="ego:BBD34_10575"/>
<dbReference type="Pfam" id="PF13563">
    <property type="entry name" value="2_5_RNA_ligase2"/>
    <property type="match status" value="1"/>
</dbReference>
<organism evidence="1 2">
    <name type="scientific">Elizabethkingia ursingii</name>
    <dbReference type="NCBI Taxonomy" id="1756150"/>
    <lineage>
        <taxon>Bacteria</taxon>
        <taxon>Pseudomonadati</taxon>
        <taxon>Bacteroidota</taxon>
        <taxon>Flavobacteriia</taxon>
        <taxon>Flavobacteriales</taxon>
        <taxon>Weeksellaceae</taxon>
        <taxon>Elizabethkingia</taxon>
    </lineage>
</organism>
<dbReference type="PANTHER" id="PTHR40037:SF1">
    <property type="entry name" value="PHOSPHOESTERASE SAOUHSC_00951-RELATED"/>
    <property type="match status" value="1"/>
</dbReference>
<proteinExistence type="predicted"/>
<dbReference type="InterPro" id="IPR009097">
    <property type="entry name" value="Cyclic_Pdiesterase"/>
</dbReference>
<comment type="caution">
    <text evidence="1">The sequence shown here is derived from an EMBL/GenBank/DDBJ whole genome shotgun (WGS) entry which is preliminary data.</text>
</comment>
<dbReference type="RefSeq" id="WP_078403310.1">
    <property type="nucleotide sequence ID" value="NZ_CP016377.1"/>
</dbReference>
<evidence type="ECO:0000313" key="2">
    <source>
        <dbReference type="Proteomes" id="UP000190816"/>
    </source>
</evidence>
<dbReference type="Gene3D" id="3.90.1140.10">
    <property type="entry name" value="Cyclic phosphodiesterase"/>
    <property type="match status" value="1"/>
</dbReference>
<dbReference type="SUPFAM" id="SSF55144">
    <property type="entry name" value="LigT-like"/>
    <property type="match status" value="1"/>
</dbReference>
<protein>
    <submittedName>
        <fullName evidence="1">2'-5' RNA ligase</fullName>
    </submittedName>
</protein>